<evidence type="ECO:0000256" key="2">
    <source>
        <dbReference type="ARBA" id="ARBA00004496"/>
    </source>
</evidence>
<dbReference type="SMART" id="SM00357">
    <property type="entry name" value="CSP"/>
    <property type="match status" value="2"/>
</dbReference>
<feature type="region of interest" description="Disordered" evidence="9">
    <location>
        <begin position="717"/>
        <end position="767"/>
    </location>
</feature>
<dbReference type="Proteomes" id="UP000004018">
    <property type="component" value="Unassembled WGS sequence"/>
</dbReference>
<dbReference type="InterPro" id="IPR050180">
    <property type="entry name" value="RNR_Ribonuclease"/>
</dbReference>
<evidence type="ECO:0000313" key="12">
    <source>
        <dbReference type="Proteomes" id="UP000004018"/>
    </source>
</evidence>
<dbReference type="EC" id="3.1.13.1" evidence="8"/>
<gene>
    <name evidence="8 11" type="primary">rnr</name>
    <name evidence="11" type="ORF">HMPREF1039_0987</name>
</gene>
<dbReference type="InterPro" id="IPR022966">
    <property type="entry name" value="RNase_II/R_CS"/>
</dbReference>
<comment type="function">
    <text evidence="8">3'-5' exoribonuclease that releases 5'-nucleoside monophosphates and is involved in maturation of structured RNAs.</text>
</comment>
<name>A0ABP2L346_9FIRM</name>
<dbReference type="Pfam" id="PF17876">
    <property type="entry name" value="CSD2"/>
    <property type="match status" value="1"/>
</dbReference>
<evidence type="ECO:0000256" key="6">
    <source>
        <dbReference type="ARBA" id="ARBA00022839"/>
    </source>
</evidence>
<evidence type="ECO:0000256" key="4">
    <source>
        <dbReference type="ARBA" id="ARBA00022722"/>
    </source>
</evidence>
<accession>A0ABP2L346</accession>
<comment type="subcellular location">
    <subcellularLocation>
        <location evidence="2 8">Cytoplasm</location>
    </subcellularLocation>
</comment>
<comment type="similarity">
    <text evidence="8">Belongs to the RNR ribonuclease family. RNase R subfamily.</text>
</comment>
<dbReference type="SUPFAM" id="SSF50249">
    <property type="entry name" value="Nucleic acid-binding proteins"/>
    <property type="match status" value="4"/>
</dbReference>
<dbReference type="NCBIfam" id="TIGR00358">
    <property type="entry name" value="3_prime_RNase"/>
    <property type="match status" value="1"/>
</dbReference>
<sequence>MELDLTRAIINICKAAEPEGAGVEDCAEKLHLKGEQLPELFAVFADLVRSGKLMKIHGDQYGAAKHTQEIIGIYKGYTDSFGFLLTEAEQEDIYIGERYRHTAMNNDKVAVRILPSAQRRHRQEGEVVRILERANTRIIGTFMRERGGCFVHPDDERIHEDIYIPEAQTGAARSGARVAVTVTTWPTEKRKAEGTVTEIIGYDGDRDLAVKVIMAQHDLPFAFPPEVLQEAQSLSTKVSLQEGRTDYRNRRLITIDSEDAKDLDDAIDIERLPNGTYRLGVYIADVGYYVRPHTALDREAYARGTSVYLVDRVVPMLPEALSNGICSLNAQEDRYAMACVMDINRQGRVEKAKIGPAVIRVARRCNYTEIKKALCDSIVPDDLAPFLPALRQLQEVTTWLKEMRMRRGALDFDFPEYKIILDAEGTPLRLDKRERTIAEQIVEESMLIANETVGTYLKNTKNPSVYRVHEKPEAARMEMLRTVLSGFSLPFPTGTDPQPADFQALLTATRGTPEEAVVQMMTLRSLQQARYDIQNLGHFGLASVCYTHFTSPIRRYPDLLVHRLLRQYWQKGRLSEAEAAHSAAFYTTAAEQASMRERIAVEAERETEAVKKAQYMMPFIGEPFQAHITGLAPFGMFVGLENGIEGLIHISYLTEDVYTFDETTYTLRGTYGGHVYHLGDALEVTLARVNMERCEIDFVPGTVDGLADLQKLLAAGEARRKKTGRNRSGKDKIKDKPRGRRGKNGNGKGKKRSGRAVGRKKHRRSGK</sequence>
<dbReference type="InterPro" id="IPR003029">
    <property type="entry name" value="S1_domain"/>
</dbReference>
<dbReference type="GO" id="GO:0016787">
    <property type="term" value="F:hydrolase activity"/>
    <property type="evidence" value="ECO:0007669"/>
    <property type="project" value="UniProtKB-KW"/>
</dbReference>
<dbReference type="PROSITE" id="PS50126">
    <property type="entry name" value="S1"/>
    <property type="match status" value="1"/>
</dbReference>
<evidence type="ECO:0000256" key="5">
    <source>
        <dbReference type="ARBA" id="ARBA00022801"/>
    </source>
</evidence>
<dbReference type="PANTHER" id="PTHR23355">
    <property type="entry name" value="RIBONUCLEASE"/>
    <property type="match status" value="1"/>
</dbReference>
<dbReference type="InterPro" id="IPR004476">
    <property type="entry name" value="RNase_II/RNase_R"/>
</dbReference>
<dbReference type="Pfam" id="PF00773">
    <property type="entry name" value="RNB"/>
    <property type="match status" value="1"/>
</dbReference>
<dbReference type="SMART" id="SM00316">
    <property type="entry name" value="S1"/>
    <property type="match status" value="1"/>
</dbReference>
<dbReference type="InterPro" id="IPR013223">
    <property type="entry name" value="RNase_B_OB_dom"/>
</dbReference>
<dbReference type="EMBL" id="AFIJ01000033">
    <property type="protein sequence ID" value="EGL39724.1"/>
    <property type="molecule type" value="Genomic_DNA"/>
</dbReference>
<evidence type="ECO:0000256" key="9">
    <source>
        <dbReference type="SAM" id="MobiDB-lite"/>
    </source>
</evidence>
<evidence type="ECO:0000256" key="7">
    <source>
        <dbReference type="ARBA" id="ARBA00022884"/>
    </source>
</evidence>
<feature type="domain" description="S1 motif" evidence="10">
    <location>
        <begin position="621"/>
        <end position="701"/>
    </location>
</feature>
<dbReference type="SMART" id="SM00955">
    <property type="entry name" value="RNB"/>
    <property type="match status" value="1"/>
</dbReference>
<dbReference type="PROSITE" id="PS01175">
    <property type="entry name" value="RIBONUCLEASE_II"/>
    <property type="match status" value="1"/>
</dbReference>
<organism evidence="11 12">
    <name type="scientific">Megasphaera lornae</name>
    <dbReference type="NCBI Taxonomy" id="1000568"/>
    <lineage>
        <taxon>Bacteria</taxon>
        <taxon>Bacillati</taxon>
        <taxon>Bacillota</taxon>
        <taxon>Negativicutes</taxon>
        <taxon>Veillonellales</taxon>
        <taxon>Veillonellaceae</taxon>
        <taxon>Megasphaera</taxon>
    </lineage>
</organism>
<feature type="compositionally biased region" description="Basic residues" evidence="9">
    <location>
        <begin position="737"/>
        <end position="767"/>
    </location>
</feature>
<evidence type="ECO:0000256" key="3">
    <source>
        <dbReference type="ARBA" id="ARBA00022490"/>
    </source>
</evidence>
<dbReference type="InterPro" id="IPR012340">
    <property type="entry name" value="NA-bd_OB-fold"/>
</dbReference>
<dbReference type="PANTHER" id="PTHR23355:SF9">
    <property type="entry name" value="DIS3-LIKE EXONUCLEASE 2"/>
    <property type="match status" value="1"/>
</dbReference>
<evidence type="ECO:0000256" key="1">
    <source>
        <dbReference type="ARBA" id="ARBA00001849"/>
    </source>
</evidence>
<dbReference type="InterPro" id="IPR040476">
    <property type="entry name" value="CSD2"/>
</dbReference>
<dbReference type="InterPro" id="IPR011805">
    <property type="entry name" value="RNase_R"/>
</dbReference>
<proteinExistence type="inferred from homology"/>
<dbReference type="CDD" id="cd04471">
    <property type="entry name" value="S1_RNase_R"/>
    <property type="match status" value="1"/>
</dbReference>
<evidence type="ECO:0000313" key="11">
    <source>
        <dbReference type="EMBL" id="EGL39724.1"/>
    </source>
</evidence>
<dbReference type="NCBIfam" id="TIGR02063">
    <property type="entry name" value="RNase_R"/>
    <property type="match status" value="1"/>
</dbReference>
<dbReference type="Pfam" id="PF00575">
    <property type="entry name" value="S1"/>
    <property type="match status" value="1"/>
</dbReference>
<evidence type="ECO:0000259" key="10">
    <source>
        <dbReference type="PROSITE" id="PS50126"/>
    </source>
</evidence>
<keyword evidence="7 8" id="KW-0694">RNA-binding</keyword>
<protein>
    <recommendedName>
        <fullName evidence="8">Ribonuclease R</fullName>
        <shortName evidence="8">RNase R</shortName>
        <ecNumber evidence="8">3.1.13.1</ecNumber>
    </recommendedName>
</protein>
<keyword evidence="12" id="KW-1185">Reference proteome</keyword>
<dbReference type="InterPro" id="IPR001900">
    <property type="entry name" value="RNase_II/R"/>
</dbReference>
<dbReference type="HAMAP" id="MF_01895">
    <property type="entry name" value="RNase_R"/>
    <property type="match status" value="1"/>
</dbReference>
<keyword evidence="6 8" id="KW-0269">Exonuclease</keyword>
<keyword evidence="5 8" id="KW-0378">Hydrolase</keyword>
<reference evidence="11 12" key="1">
    <citation type="submission" date="2011-04" db="EMBL/GenBank/DDBJ databases">
        <authorList>
            <person name="Harkins D.M."/>
            <person name="Madupu R."/>
            <person name="Durkin A.S."/>
            <person name="Torralba M."/>
            <person name="Methe B."/>
            <person name="Sutton G.G."/>
            <person name="Nelson K.E."/>
        </authorList>
    </citation>
    <scope>NUCLEOTIDE SEQUENCE [LARGE SCALE GENOMIC DNA]</scope>
    <source>
        <strain evidence="11 12">UPII 199-6</strain>
    </source>
</reference>
<dbReference type="RefSeq" id="WP_007391329.1">
    <property type="nucleotide sequence ID" value="NZ_AFIJ01000033.1"/>
</dbReference>
<dbReference type="Gene3D" id="2.40.50.140">
    <property type="entry name" value="Nucleic acid-binding proteins"/>
    <property type="match status" value="3"/>
</dbReference>
<comment type="caution">
    <text evidence="11">The sequence shown here is derived from an EMBL/GenBank/DDBJ whole genome shotgun (WGS) entry which is preliminary data.</text>
</comment>
<comment type="catalytic activity">
    <reaction evidence="1 8">
        <text>Exonucleolytic cleavage in the 3'- to 5'-direction to yield nucleoside 5'-phosphates.</text>
        <dbReference type="EC" id="3.1.13.1"/>
    </reaction>
</comment>
<evidence type="ECO:0000256" key="8">
    <source>
        <dbReference type="HAMAP-Rule" id="MF_01895"/>
    </source>
</evidence>
<keyword evidence="3 8" id="KW-0963">Cytoplasm</keyword>
<dbReference type="InterPro" id="IPR011129">
    <property type="entry name" value="CSD"/>
</dbReference>
<keyword evidence="4 8" id="KW-0540">Nuclease</keyword>
<dbReference type="Pfam" id="PF08206">
    <property type="entry name" value="OB_RNB"/>
    <property type="match status" value="1"/>
</dbReference>